<keyword evidence="3" id="KW-1185">Reference proteome</keyword>
<feature type="transmembrane region" description="Helical" evidence="1">
    <location>
        <begin position="6"/>
        <end position="26"/>
    </location>
</feature>
<evidence type="ECO:0000256" key="1">
    <source>
        <dbReference type="SAM" id="Phobius"/>
    </source>
</evidence>
<dbReference type="EMBL" id="CP000725">
    <property type="protein sequence ID" value="ABV10478.1"/>
    <property type="molecule type" value="Genomic_DNA"/>
</dbReference>
<proteinExistence type="predicted"/>
<keyword evidence="1" id="KW-0472">Membrane</keyword>
<name>A8AZ71_STRGC</name>
<dbReference type="KEGG" id="sgo:SGO_1812"/>
<keyword evidence="1" id="KW-0812">Transmembrane</keyword>
<dbReference type="AlphaFoldDB" id="A8AZ71"/>
<evidence type="ECO:0000313" key="2">
    <source>
        <dbReference type="EMBL" id="ABV10478.1"/>
    </source>
</evidence>
<dbReference type="Proteomes" id="UP000001131">
    <property type="component" value="Chromosome"/>
</dbReference>
<sequence>MLLFSLIKLFLASKIALEMFILYLTLLNGTSDFIIRVSTKAVNDF</sequence>
<dbReference type="HOGENOM" id="CLU_3205807_0_0_9"/>
<gene>
    <name evidence="2" type="ordered locus">SGO_1812</name>
</gene>
<evidence type="ECO:0000313" key="3">
    <source>
        <dbReference type="Proteomes" id="UP000001131"/>
    </source>
</evidence>
<organism evidence="2 3">
    <name type="scientific">Streptococcus gordonii (strain Challis / ATCC 35105 / BCRC 15272 / CH1 / DL1 / V288)</name>
    <dbReference type="NCBI Taxonomy" id="467705"/>
    <lineage>
        <taxon>Bacteria</taxon>
        <taxon>Bacillati</taxon>
        <taxon>Bacillota</taxon>
        <taxon>Bacilli</taxon>
        <taxon>Lactobacillales</taxon>
        <taxon>Streptococcaceae</taxon>
        <taxon>Streptococcus</taxon>
    </lineage>
</organism>
<keyword evidence="1" id="KW-1133">Transmembrane helix</keyword>
<reference evidence="2 3" key="1">
    <citation type="journal article" date="2007" name="J. Bacteriol.">
        <title>Genome-wide transcriptional changes in Streptococcus gordonii in response to competence signaling peptide.</title>
        <authorList>
            <person name="Vickerman M.M."/>
            <person name="Iobst S."/>
            <person name="Jesionowski A.M."/>
            <person name="Gill S.R."/>
        </authorList>
    </citation>
    <scope>NUCLEOTIDE SEQUENCE [LARGE SCALE GENOMIC DNA]</scope>
    <source>
        <strain evidence="3">Challis / ATCC 35105 / BCRC 15272 / CH1 / DL1 / V288</strain>
    </source>
</reference>
<accession>A8AZ71</accession>
<protein>
    <submittedName>
        <fullName evidence="2">Uncharacterized protein</fullName>
    </submittedName>
</protein>